<feature type="region of interest" description="Disordered" evidence="1">
    <location>
        <begin position="421"/>
        <end position="455"/>
    </location>
</feature>
<feature type="compositionally biased region" description="Acidic residues" evidence="1">
    <location>
        <begin position="364"/>
        <end position="375"/>
    </location>
</feature>
<dbReference type="AlphaFoldDB" id="A0A1Y2LPB4"/>
<organism evidence="3 4">
    <name type="scientific">Epicoccum nigrum</name>
    <name type="common">Soil fungus</name>
    <name type="synonym">Epicoccum purpurascens</name>
    <dbReference type="NCBI Taxonomy" id="105696"/>
    <lineage>
        <taxon>Eukaryota</taxon>
        <taxon>Fungi</taxon>
        <taxon>Dikarya</taxon>
        <taxon>Ascomycota</taxon>
        <taxon>Pezizomycotina</taxon>
        <taxon>Dothideomycetes</taxon>
        <taxon>Pleosporomycetidae</taxon>
        <taxon>Pleosporales</taxon>
        <taxon>Pleosporineae</taxon>
        <taxon>Didymellaceae</taxon>
        <taxon>Epicoccum</taxon>
    </lineage>
</organism>
<gene>
    <name evidence="3" type="ORF">B5807_09765</name>
</gene>
<reference evidence="3 4" key="1">
    <citation type="journal article" date="2017" name="Genome Announc.">
        <title>Genome sequence of the saprophytic ascomycete Epicoccum nigrum ICMP 19927 strain isolated from New Zealand.</title>
        <authorList>
            <person name="Fokin M."/>
            <person name="Fleetwood D."/>
            <person name="Weir B.S."/>
            <person name="Villas-Boas S.G."/>
        </authorList>
    </citation>
    <scope>NUCLEOTIDE SEQUENCE [LARGE SCALE GENOMIC DNA]</scope>
    <source>
        <strain evidence="3 4">ICMP 19927</strain>
    </source>
</reference>
<evidence type="ECO:0000256" key="1">
    <source>
        <dbReference type="SAM" id="MobiDB-lite"/>
    </source>
</evidence>
<dbReference type="InterPro" id="IPR050357">
    <property type="entry name" value="Arrestin_domain-protein"/>
</dbReference>
<dbReference type="InterPro" id="IPR014752">
    <property type="entry name" value="Arrestin-like_C"/>
</dbReference>
<evidence type="ECO:0000313" key="3">
    <source>
        <dbReference type="EMBL" id="OSS45741.1"/>
    </source>
</evidence>
<evidence type="ECO:0000313" key="4">
    <source>
        <dbReference type="Proteomes" id="UP000193240"/>
    </source>
</evidence>
<dbReference type="PANTHER" id="PTHR11188">
    <property type="entry name" value="ARRESTIN DOMAIN CONTAINING PROTEIN"/>
    <property type="match status" value="1"/>
</dbReference>
<dbReference type="InParanoid" id="A0A1Y2LPB4"/>
<dbReference type="SUPFAM" id="SSF81296">
    <property type="entry name" value="E set domains"/>
    <property type="match status" value="1"/>
</dbReference>
<feature type="domain" description="Arrestin-like N-terminal" evidence="2">
    <location>
        <begin position="9"/>
        <end position="106"/>
    </location>
</feature>
<dbReference type="GO" id="GO:0005886">
    <property type="term" value="C:plasma membrane"/>
    <property type="evidence" value="ECO:0007669"/>
    <property type="project" value="TreeGrafter"/>
</dbReference>
<accession>A0A1Y2LPB4</accession>
<feature type="compositionally biased region" description="Polar residues" evidence="1">
    <location>
        <begin position="440"/>
        <end position="449"/>
    </location>
</feature>
<feature type="compositionally biased region" description="Low complexity" evidence="1">
    <location>
        <begin position="354"/>
        <end position="363"/>
    </location>
</feature>
<dbReference type="OMA" id="PGQHIPL"/>
<protein>
    <recommendedName>
        <fullName evidence="2">Arrestin-like N-terminal domain-containing protein</fullName>
    </recommendedName>
</protein>
<dbReference type="GO" id="GO:0005829">
    <property type="term" value="C:cytosol"/>
    <property type="evidence" value="ECO:0007669"/>
    <property type="project" value="TreeGrafter"/>
</dbReference>
<feature type="region of interest" description="Disordered" evidence="1">
    <location>
        <begin position="354"/>
        <end position="387"/>
    </location>
</feature>
<dbReference type="Proteomes" id="UP000193240">
    <property type="component" value="Unassembled WGS sequence"/>
</dbReference>
<dbReference type="GO" id="GO:0070086">
    <property type="term" value="P:ubiquitin-dependent endocytosis"/>
    <property type="evidence" value="ECO:0007669"/>
    <property type="project" value="TreeGrafter"/>
</dbReference>
<dbReference type="InterPro" id="IPR011021">
    <property type="entry name" value="Arrestin-like_N"/>
</dbReference>
<dbReference type="InterPro" id="IPR014756">
    <property type="entry name" value="Ig_E-set"/>
</dbReference>
<proteinExistence type="predicted"/>
<dbReference type="Gene3D" id="2.60.40.640">
    <property type="match status" value="1"/>
</dbReference>
<name>A0A1Y2LPB4_EPING</name>
<dbReference type="EMBL" id="KZ107853">
    <property type="protein sequence ID" value="OSS45741.1"/>
    <property type="molecule type" value="Genomic_DNA"/>
</dbReference>
<feature type="compositionally biased region" description="Low complexity" evidence="1">
    <location>
        <begin position="421"/>
        <end position="434"/>
    </location>
</feature>
<dbReference type="Pfam" id="PF00339">
    <property type="entry name" value="Arrestin_N"/>
    <property type="match status" value="1"/>
</dbReference>
<sequence length="467" mass="51019">MAVSTLRVLIDGDSDRVYRPGDKVTGRVAFIAEEQVHIESFRVIFAGSCVTRTSRPTNDSHARKDFEERIRFFTHERQVVPRSTLSPKKYSWTFEFTFPETTAQTYKRLSRGIHYLREPHPLPPSFQLKTSVPGGAAQVSYFLQARLVLSGSKGTKKVKQMLMYRPISHERLPREPNLTANVLYGHTWKPSSPISSRSPFSKVLRRPSASLPSIVPTIYYPEKIAPGQHIPLAISLLNTRDRANSAGASCTLEAITVTMSTYSTILCGSSLSGPEDVVSKHVPCIERTNISQPPLMFNKKRNLTTNFRLVNDAECVPSFKSYTVTRRYALGVVVVLKYGGQGFTVRHSAPLEILPRPPRSLSSSEEEEEGAEAEAEPLPVYSPREPSREFAPDYEAVVALSRTGSAATAQSLARWTTASSGASAGSSAASLASMGSGGSTPATAPSTPVSEVDEPAYVRRGVVAVAV</sequence>
<dbReference type="GO" id="GO:0030674">
    <property type="term" value="F:protein-macromolecule adaptor activity"/>
    <property type="evidence" value="ECO:0007669"/>
    <property type="project" value="TreeGrafter"/>
</dbReference>
<dbReference type="GO" id="GO:0031625">
    <property type="term" value="F:ubiquitin protein ligase binding"/>
    <property type="evidence" value="ECO:0007669"/>
    <property type="project" value="TreeGrafter"/>
</dbReference>
<dbReference type="PANTHER" id="PTHR11188:SF161">
    <property type="entry name" value="PH-RESPONSE REGULATOR PROTEIN PALF_RIM8"/>
    <property type="match status" value="1"/>
</dbReference>
<keyword evidence="4" id="KW-1185">Reference proteome</keyword>
<evidence type="ECO:0000259" key="2">
    <source>
        <dbReference type="Pfam" id="PF00339"/>
    </source>
</evidence>